<organism evidence="1 2">
    <name type="scientific">Tanacetum coccineum</name>
    <dbReference type="NCBI Taxonomy" id="301880"/>
    <lineage>
        <taxon>Eukaryota</taxon>
        <taxon>Viridiplantae</taxon>
        <taxon>Streptophyta</taxon>
        <taxon>Embryophyta</taxon>
        <taxon>Tracheophyta</taxon>
        <taxon>Spermatophyta</taxon>
        <taxon>Magnoliopsida</taxon>
        <taxon>eudicotyledons</taxon>
        <taxon>Gunneridae</taxon>
        <taxon>Pentapetalae</taxon>
        <taxon>asterids</taxon>
        <taxon>campanulids</taxon>
        <taxon>Asterales</taxon>
        <taxon>Asteraceae</taxon>
        <taxon>Asteroideae</taxon>
        <taxon>Anthemideae</taxon>
        <taxon>Anthemidinae</taxon>
        <taxon>Tanacetum</taxon>
    </lineage>
</organism>
<sequence>MVQITISLTCMNANKLSDVCCRASRILSSNEISNDLIITVQNSTIPTTTVMKCQVHKWGRSKSWSSADKTGYLTTRGWKITALSQHQTVTMVGGLARFHMNVSNLCQLERHVILRFELETWKEILVNYLITVQDSIYEQDVDLEEDREENGDDGDIFDMWDITVVNVERVRQFLTPNVPNVMDNIIQPLILKTIHTTPLDEDYVAPATKSILDDLLEEFKDEILNVTMVDKGAECSLTMDLKELERLLAKDPQSHYTEIQVHSVIINLEPFVYTQLMSPLYGVFKTSKPCKVDRDIISPGRYDFYLSLPYPIAYLHPNDVYCYFHSHLIPSEGMDTILPSK</sequence>
<accession>A0ABQ5FZY8</accession>
<comment type="caution">
    <text evidence="1">The sequence shown here is derived from an EMBL/GenBank/DDBJ whole genome shotgun (WGS) entry which is preliminary data.</text>
</comment>
<keyword evidence="2" id="KW-1185">Reference proteome</keyword>
<keyword evidence="1" id="KW-0695">RNA-directed DNA polymerase</keyword>
<dbReference type="GO" id="GO:0003964">
    <property type="term" value="F:RNA-directed DNA polymerase activity"/>
    <property type="evidence" value="ECO:0007669"/>
    <property type="project" value="UniProtKB-KW"/>
</dbReference>
<protein>
    <submittedName>
        <fullName evidence="1">Reverse transcriptase domain-containing protein</fullName>
    </submittedName>
</protein>
<reference evidence="1" key="1">
    <citation type="journal article" date="2022" name="Int. J. Mol. Sci.">
        <title>Draft Genome of Tanacetum Coccineum: Genomic Comparison of Closely Related Tanacetum-Family Plants.</title>
        <authorList>
            <person name="Yamashiro T."/>
            <person name="Shiraishi A."/>
            <person name="Nakayama K."/>
            <person name="Satake H."/>
        </authorList>
    </citation>
    <scope>NUCLEOTIDE SEQUENCE</scope>
</reference>
<evidence type="ECO:0000313" key="2">
    <source>
        <dbReference type="Proteomes" id="UP001151760"/>
    </source>
</evidence>
<reference evidence="1" key="2">
    <citation type="submission" date="2022-01" db="EMBL/GenBank/DDBJ databases">
        <authorList>
            <person name="Yamashiro T."/>
            <person name="Shiraishi A."/>
            <person name="Satake H."/>
            <person name="Nakayama K."/>
        </authorList>
    </citation>
    <scope>NUCLEOTIDE SEQUENCE</scope>
</reference>
<name>A0ABQ5FZY8_9ASTR</name>
<evidence type="ECO:0000313" key="1">
    <source>
        <dbReference type="EMBL" id="GJT68912.1"/>
    </source>
</evidence>
<dbReference type="Proteomes" id="UP001151760">
    <property type="component" value="Unassembled WGS sequence"/>
</dbReference>
<keyword evidence="1" id="KW-0548">Nucleotidyltransferase</keyword>
<gene>
    <name evidence="1" type="ORF">Tco_1028199</name>
</gene>
<dbReference type="EMBL" id="BQNB010017940">
    <property type="protein sequence ID" value="GJT68912.1"/>
    <property type="molecule type" value="Genomic_DNA"/>
</dbReference>
<proteinExistence type="predicted"/>
<keyword evidence="1" id="KW-0808">Transferase</keyword>